<dbReference type="FunFam" id="3.90.870.10:FF:000001">
    <property type="entry name" value="Riboflavin biosynthesis protein RibBA"/>
    <property type="match status" value="1"/>
</dbReference>
<keyword evidence="12 14" id="KW-0464">Manganese</keyword>
<dbReference type="GO" id="GO:0000287">
    <property type="term" value="F:magnesium ion binding"/>
    <property type="evidence" value="ECO:0007669"/>
    <property type="project" value="UniProtKB-UniRule"/>
</dbReference>
<dbReference type="InterPro" id="IPR000422">
    <property type="entry name" value="DHBP_synthase_RibB"/>
</dbReference>
<dbReference type="AlphaFoldDB" id="A0A4V3DGU3"/>
<dbReference type="OrthoDB" id="9793111at2"/>
<protein>
    <recommendedName>
        <fullName evidence="8 14">3,4-dihydroxy-2-butanone 4-phosphate synthase</fullName>
        <shortName evidence="14 15">DHBP synthase</shortName>
        <ecNumber evidence="7 14">4.1.99.12</ecNumber>
    </recommendedName>
</protein>
<evidence type="ECO:0000256" key="2">
    <source>
        <dbReference type="ARBA" id="ARBA00001936"/>
    </source>
</evidence>
<feature type="binding site" evidence="14">
    <location>
        <begin position="28"/>
        <end position="29"/>
    </location>
    <ligand>
        <name>D-ribulose 5-phosphate</name>
        <dbReference type="ChEBI" id="CHEBI:58121"/>
    </ligand>
</feature>
<evidence type="ECO:0000256" key="7">
    <source>
        <dbReference type="ARBA" id="ARBA00012153"/>
    </source>
</evidence>
<feature type="binding site" evidence="14">
    <location>
        <position position="29"/>
    </location>
    <ligand>
        <name>Mg(2+)</name>
        <dbReference type="ChEBI" id="CHEBI:18420"/>
        <label>1</label>
    </ligand>
</feature>
<reference evidence="16 17" key="1">
    <citation type="submission" date="2019-03" db="EMBL/GenBank/DDBJ databases">
        <title>Genomic Encyclopedia of Type Strains, Phase IV (KMG-IV): sequencing the most valuable type-strain genomes for metagenomic binning, comparative biology and taxonomic classification.</title>
        <authorList>
            <person name="Goeker M."/>
        </authorList>
    </citation>
    <scope>NUCLEOTIDE SEQUENCE [LARGE SCALE GENOMIC DNA]</scope>
    <source>
        <strain evidence="16 17">DSM 5604</strain>
    </source>
</reference>
<keyword evidence="13 14" id="KW-0456">Lyase</keyword>
<evidence type="ECO:0000256" key="5">
    <source>
        <dbReference type="ARBA" id="ARBA00005520"/>
    </source>
</evidence>
<evidence type="ECO:0000256" key="6">
    <source>
        <dbReference type="ARBA" id="ARBA00008976"/>
    </source>
</evidence>
<evidence type="ECO:0000256" key="10">
    <source>
        <dbReference type="ARBA" id="ARBA00022723"/>
    </source>
</evidence>
<feature type="binding site" evidence="14">
    <location>
        <begin position="141"/>
        <end position="145"/>
    </location>
    <ligand>
        <name>D-ribulose 5-phosphate</name>
        <dbReference type="ChEBI" id="CHEBI:58121"/>
    </ligand>
</feature>
<dbReference type="SUPFAM" id="SSF55821">
    <property type="entry name" value="YrdC/RibB"/>
    <property type="match status" value="1"/>
</dbReference>
<evidence type="ECO:0000256" key="14">
    <source>
        <dbReference type="HAMAP-Rule" id="MF_00180"/>
    </source>
</evidence>
<feature type="binding site" evidence="14">
    <location>
        <position position="33"/>
    </location>
    <ligand>
        <name>D-ribulose 5-phosphate</name>
        <dbReference type="ChEBI" id="CHEBI:58121"/>
    </ligand>
</feature>
<comment type="cofactor">
    <cofactor evidence="2">
        <name>Mn(2+)</name>
        <dbReference type="ChEBI" id="CHEBI:29035"/>
    </cofactor>
</comment>
<name>A0A4V3DGU3_9GAMM</name>
<organism evidence="16 17">
    <name type="scientific">Marinomonas communis</name>
    <dbReference type="NCBI Taxonomy" id="28254"/>
    <lineage>
        <taxon>Bacteria</taxon>
        <taxon>Pseudomonadati</taxon>
        <taxon>Pseudomonadota</taxon>
        <taxon>Gammaproteobacteria</taxon>
        <taxon>Oceanospirillales</taxon>
        <taxon>Oceanospirillaceae</taxon>
        <taxon>Marinomonas</taxon>
    </lineage>
</organism>
<feature type="site" description="Essential for catalytic activity" evidence="14">
    <location>
        <position position="165"/>
    </location>
</feature>
<dbReference type="PANTHER" id="PTHR21327">
    <property type="entry name" value="GTP CYCLOHYDROLASE II-RELATED"/>
    <property type="match status" value="1"/>
</dbReference>
<dbReference type="Pfam" id="PF00926">
    <property type="entry name" value="DHBP_synthase"/>
    <property type="match status" value="1"/>
</dbReference>
<proteinExistence type="inferred from homology"/>
<comment type="subunit">
    <text evidence="14 15">Homodimer.</text>
</comment>
<evidence type="ECO:0000256" key="11">
    <source>
        <dbReference type="ARBA" id="ARBA00022842"/>
    </source>
</evidence>
<dbReference type="Gene3D" id="3.90.870.10">
    <property type="entry name" value="DHBP synthase"/>
    <property type="match status" value="1"/>
</dbReference>
<dbReference type="GO" id="GO:0005829">
    <property type="term" value="C:cytosol"/>
    <property type="evidence" value="ECO:0007669"/>
    <property type="project" value="TreeGrafter"/>
</dbReference>
<dbReference type="Proteomes" id="UP000295729">
    <property type="component" value="Unassembled WGS sequence"/>
</dbReference>
<evidence type="ECO:0000256" key="9">
    <source>
        <dbReference type="ARBA" id="ARBA00022619"/>
    </source>
</evidence>
<comment type="function">
    <text evidence="3 14 15">Catalyzes the conversion of D-ribulose 5-phosphate to formate and 3,4-dihydroxy-2-butanone 4-phosphate.</text>
</comment>
<dbReference type="InterPro" id="IPR017945">
    <property type="entry name" value="DHBP_synth_RibB-like_a/b_dom"/>
</dbReference>
<gene>
    <name evidence="14" type="primary">ribB</name>
    <name evidence="16" type="ORF">C8D85_0985</name>
</gene>
<dbReference type="GO" id="GO:0009231">
    <property type="term" value="P:riboflavin biosynthetic process"/>
    <property type="evidence" value="ECO:0007669"/>
    <property type="project" value="UniProtKB-UniRule"/>
</dbReference>
<comment type="similarity">
    <text evidence="14 15">Belongs to the DHBP synthase family.</text>
</comment>
<keyword evidence="9 14" id="KW-0686">Riboflavin biosynthesis</keyword>
<feature type="binding site" evidence="14">
    <location>
        <position position="29"/>
    </location>
    <ligand>
        <name>Mg(2+)</name>
        <dbReference type="ChEBI" id="CHEBI:18420"/>
        <label>2</label>
    </ligand>
</feature>
<dbReference type="GO" id="GO:0003935">
    <property type="term" value="F:GTP cyclohydrolase II activity"/>
    <property type="evidence" value="ECO:0007669"/>
    <property type="project" value="TreeGrafter"/>
</dbReference>
<comment type="caution">
    <text evidence="16">The sequence shown here is derived from an EMBL/GenBank/DDBJ whole genome shotgun (WGS) entry which is preliminary data.</text>
</comment>
<keyword evidence="10 14" id="KW-0479">Metal-binding</keyword>
<dbReference type="GO" id="GO:0008686">
    <property type="term" value="F:3,4-dihydroxy-2-butanone-4-phosphate synthase activity"/>
    <property type="evidence" value="ECO:0007669"/>
    <property type="project" value="UniProtKB-UniRule"/>
</dbReference>
<evidence type="ECO:0000256" key="4">
    <source>
        <dbReference type="ARBA" id="ARBA00004904"/>
    </source>
</evidence>
<feature type="site" description="Essential for catalytic activity" evidence="14">
    <location>
        <position position="127"/>
    </location>
</feature>
<dbReference type="PANTHER" id="PTHR21327:SF34">
    <property type="entry name" value="3,4-DIHYDROXY-2-BUTANONE 4-PHOSPHATE SYNTHASE"/>
    <property type="match status" value="1"/>
</dbReference>
<dbReference type="NCBIfam" id="TIGR00506">
    <property type="entry name" value="ribB"/>
    <property type="match status" value="1"/>
</dbReference>
<accession>A0A4V3DGU3</accession>
<comment type="catalytic activity">
    <reaction evidence="1 14 15">
        <text>D-ribulose 5-phosphate = (2S)-2-hydroxy-3-oxobutyl phosphate + formate + H(+)</text>
        <dbReference type="Rhea" id="RHEA:18457"/>
        <dbReference type="ChEBI" id="CHEBI:15378"/>
        <dbReference type="ChEBI" id="CHEBI:15740"/>
        <dbReference type="ChEBI" id="CHEBI:58121"/>
        <dbReference type="ChEBI" id="CHEBI:58830"/>
        <dbReference type="EC" id="4.1.99.12"/>
    </reaction>
</comment>
<dbReference type="GO" id="GO:0030145">
    <property type="term" value="F:manganese ion binding"/>
    <property type="evidence" value="ECO:0007669"/>
    <property type="project" value="UniProtKB-UniRule"/>
</dbReference>
<dbReference type="EMBL" id="SNZA01000001">
    <property type="protein sequence ID" value="TDR15611.1"/>
    <property type="molecule type" value="Genomic_DNA"/>
</dbReference>
<feature type="binding site" evidence="14">
    <location>
        <position position="144"/>
    </location>
    <ligand>
        <name>Mg(2+)</name>
        <dbReference type="ChEBI" id="CHEBI:18420"/>
        <label>2</label>
    </ligand>
</feature>
<comment type="similarity">
    <text evidence="5">In the N-terminal section; belongs to the DHBP synthase family.</text>
</comment>
<evidence type="ECO:0000256" key="12">
    <source>
        <dbReference type="ARBA" id="ARBA00023211"/>
    </source>
</evidence>
<evidence type="ECO:0000256" key="1">
    <source>
        <dbReference type="ARBA" id="ARBA00000141"/>
    </source>
</evidence>
<evidence type="ECO:0000313" key="16">
    <source>
        <dbReference type="EMBL" id="TDR15611.1"/>
    </source>
</evidence>
<keyword evidence="11 14" id="KW-0460">Magnesium</keyword>
<dbReference type="UniPathway" id="UPA00275">
    <property type="reaction ID" value="UER00399"/>
</dbReference>
<evidence type="ECO:0000256" key="13">
    <source>
        <dbReference type="ARBA" id="ARBA00023239"/>
    </source>
</evidence>
<evidence type="ECO:0000256" key="15">
    <source>
        <dbReference type="RuleBase" id="RU003843"/>
    </source>
</evidence>
<evidence type="ECO:0000256" key="3">
    <source>
        <dbReference type="ARBA" id="ARBA00002284"/>
    </source>
</evidence>
<comment type="pathway">
    <text evidence="4 14 15">Cofactor biosynthesis; riboflavin biosynthesis; 2-hydroxy-3-oxobutyl phosphate from D-ribulose 5-phosphate: step 1/1.</text>
</comment>
<keyword evidence="17" id="KW-1185">Reference proteome</keyword>
<evidence type="ECO:0000256" key="8">
    <source>
        <dbReference type="ARBA" id="ARBA00018836"/>
    </source>
</evidence>
<comment type="cofactor">
    <cofactor evidence="14 15">
        <name>Mg(2+)</name>
        <dbReference type="ChEBI" id="CHEBI:18420"/>
    </cofactor>
    <cofactor evidence="14 15">
        <name>Mn(2+)</name>
        <dbReference type="ChEBI" id="CHEBI:29035"/>
    </cofactor>
    <text evidence="14 15">Binds 2 divalent metal cations per subunit. Magnesium or manganese.</text>
</comment>
<evidence type="ECO:0000313" key="17">
    <source>
        <dbReference type="Proteomes" id="UP000295729"/>
    </source>
</evidence>
<dbReference type="EC" id="4.1.99.12" evidence="7 14"/>
<sequence>MTALNTIEEIIEDIRLGKMVILMDDEDRENEGDLMVAAEKVTPEIINFMVSKGRGLLCQTLTETMARQLGLTAMVAHNTEQFGTNFTISIEAAEGVTTGISVFDRARTIQVAAAPQSTPMDIVSPGHVFPIVAKKGGVLERNGHTEAGCDLAQLAGLAPSCAIIEILNEDGSMARRPDLEVFAKLHGLKIGTIADLIEYRRSLLNQKVPRSAKATPRVLEPA</sequence>
<comment type="similarity">
    <text evidence="6">In the C-terminal section; belongs to the GTP cyclohydrolase II family.</text>
</comment>
<dbReference type="HAMAP" id="MF_00180">
    <property type="entry name" value="RibB"/>
    <property type="match status" value="1"/>
</dbReference>